<accession>A0A0J7ZA42</accession>
<dbReference type="GO" id="GO:0046872">
    <property type="term" value="F:metal ion binding"/>
    <property type="evidence" value="ECO:0007669"/>
    <property type="project" value="UniProtKB-KW"/>
</dbReference>
<keyword evidence="3" id="KW-0479">Metal-binding</keyword>
<comment type="cofactor">
    <cofactor evidence="1">
        <name>[4Fe-4S] cluster</name>
        <dbReference type="ChEBI" id="CHEBI:49883"/>
    </cofactor>
</comment>
<dbReference type="OrthoDB" id="3627470at2"/>
<evidence type="ECO:0000256" key="5">
    <source>
        <dbReference type="ARBA" id="ARBA00023014"/>
    </source>
</evidence>
<dbReference type="Proteomes" id="UP000037432">
    <property type="component" value="Unassembled WGS sequence"/>
</dbReference>
<evidence type="ECO:0000256" key="4">
    <source>
        <dbReference type="ARBA" id="ARBA00023004"/>
    </source>
</evidence>
<sequence length="372" mass="40132">MNRSVLAEVLDSTSLHVTPGSLMVATSWRHPTRGPVDCPAHRLVAAHARQSGLAADSRPLPDEELRDGLTTVPTTVFTVSYERPEGGHRGLALAARSDDPPALCFARRQIDSWRAVLRTRRVLYVAAQDPLGPRPLSASVPPQAPGGSRDRWRVCGCPAAAACPSAENAERALHRFLERGDEVVVVGTPLTGSGAWVGRTLQGDLRVVSTPRQAETLAVADPDRLAFVVAPGALVSEVADILRVLRRRHPRLRGQHPREWCYTMDDLHTAVAAALAQSDRLLVVGQDTSPVTAITQVARTALRVRAVTTLDRLRPDDVDAATITVLDATVDGRALREVGRALDGLGPASHVWRQVHTFKETAHPAYHPLSSG</sequence>
<dbReference type="InterPro" id="IPR003451">
    <property type="entry name" value="LytB/IspH"/>
</dbReference>
<gene>
    <name evidence="6" type="ORF">ACM01_23695</name>
</gene>
<dbReference type="AlphaFoldDB" id="A0A0J7ZA42"/>
<keyword evidence="2" id="KW-0004">4Fe-4S</keyword>
<dbReference type="GO" id="GO:0019288">
    <property type="term" value="P:isopentenyl diphosphate biosynthetic process, methylerythritol 4-phosphate pathway"/>
    <property type="evidence" value="ECO:0007669"/>
    <property type="project" value="InterPro"/>
</dbReference>
<dbReference type="GO" id="GO:0050992">
    <property type="term" value="P:dimethylallyl diphosphate biosynthetic process"/>
    <property type="evidence" value="ECO:0007669"/>
    <property type="project" value="InterPro"/>
</dbReference>
<evidence type="ECO:0008006" key="8">
    <source>
        <dbReference type="Google" id="ProtNLM"/>
    </source>
</evidence>
<proteinExistence type="predicted"/>
<name>A0A0J7ZA42_STRVR</name>
<evidence type="ECO:0000313" key="6">
    <source>
        <dbReference type="EMBL" id="KMS72347.1"/>
    </source>
</evidence>
<keyword evidence="4" id="KW-0408">Iron</keyword>
<evidence type="ECO:0000313" key="7">
    <source>
        <dbReference type="Proteomes" id="UP000037432"/>
    </source>
</evidence>
<evidence type="ECO:0000256" key="3">
    <source>
        <dbReference type="ARBA" id="ARBA00022723"/>
    </source>
</evidence>
<organism evidence="6 7">
    <name type="scientific">Streptomyces viridochromogenes</name>
    <dbReference type="NCBI Taxonomy" id="1938"/>
    <lineage>
        <taxon>Bacteria</taxon>
        <taxon>Bacillati</taxon>
        <taxon>Actinomycetota</taxon>
        <taxon>Actinomycetes</taxon>
        <taxon>Kitasatosporales</taxon>
        <taxon>Streptomycetaceae</taxon>
        <taxon>Streptomyces</taxon>
    </lineage>
</organism>
<dbReference type="EMBL" id="LFNT01000028">
    <property type="protein sequence ID" value="KMS72347.1"/>
    <property type="molecule type" value="Genomic_DNA"/>
</dbReference>
<dbReference type="GO" id="GO:0051745">
    <property type="term" value="F:4-hydroxy-3-methylbut-2-enyl diphosphate reductase activity"/>
    <property type="evidence" value="ECO:0007669"/>
    <property type="project" value="InterPro"/>
</dbReference>
<comment type="caution">
    <text evidence="6">The sequence shown here is derived from an EMBL/GenBank/DDBJ whole genome shotgun (WGS) entry which is preliminary data.</text>
</comment>
<dbReference type="GO" id="GO:0051539">
    <property type="term" value="F:4 iron, 4 sulfur cluster binding"/>
    <property type="evidence" value="ECO:0007669"/>
    <property type="project" value="UniProtKB-KW"/>
</dbReference>
<evidence type="ECO:0000256" key="2">
    <source>
        <dbReference type="ARBA" id="ARBA00022485"/>
    </source>
</evidence>
<reference evidence="6 7" key="1">
    <citation type="submission" date="2015-06" db="EMBL/GenBank/DDBJ databases">
        <authorList>
            <person name="Ju K.-S."/>
            <person name="Doroghazi J.R."/>
            <person name="Metcalf W.W."/>
        </authorList>
    </citation>
    <scope>NUCLEOTIDE SEQUENCE [LARGE SCALE GENOMIC DNA]</scope>
    <source>
        <strain evidence="6 7">NRRL 3414</strain>
    </source>
</reference>
<keyword evidence="5" id="KW-0411">Iron-sulfur</keyword>
<evidence type="ECO:0000256" key="1">
    <source>
        <dbReference type="ARBA" id="ARBA00001966"/>
    </source>
</evidence>
<dbReference type="PATRIC" id="fig|1938.3.peg.4570"/>
<dbReference type="RefSeq" id="WP_048583350.1">
    <property type="nucleotide sequence ID" value="NZ_LFNT01000028.1"/>
</dbReference>
<protein>
    <recommendedName>
        <fullName evidence="8">4-hydroxy-3-methylbut-2-enyl diphosphate reductase</fullName>
    </recommendedName>
</protein>
<dbReference type="Pfam" id="PF02401">
    <property type="entry name" value="LYTB"/>
    <property type="match status" value="1"/>
</dbReference>